<accession>A0A094QAB7</accession>
<organism evidence="2">
    <name type="scientific">freshwater metagenome</name>
    <dbReference type="NCBI Taxonomy" id="449393"/>
    <lineage>
        <taxon>unclassified sequences</taxon>
        <taxon>metagenomes</taxon>
        <taxon>ecological metagenomes</taxon>
    </lineage>
</organism>
<proteinExistence type="predicted"/>
<gene>
    <name evidence="2" type="ORF">GM51_7245</name>
</gene>
<dbReference type="Gene3D" id="3.40.190.10">
    <property type="entry name" value="Periplasmic binding protein-like II"/>
    <property type="match status" value="2"/>
</dbReference>
<name>A0A094QAB7_9ZZZZ</name>
<evidence type="ECO:0000313" key="2">
    <source>
        <dbReference type="EMBL" id="KGA19044.1"/>
    </source>
</evidence>
<dbReference type="PROSITE" id="PS51257">
    <property type="entry name" value="PROKAR_LIPOPROTEIN"/>
    <property type="match status" value="1"/>
</dbReference>
<dbReference type="EMBL" id="JNSL01000035">
    <property type="protein sequence ID" value="KGA19044.1"/>
    <property type="molecule type" value="Genomic_DNA"/>
</dbReference>
<sequence length="394" mass="41435">MKTKKAFGITIIALLISACTPPMPPEFKAELAERYVTCAPGEVSVSSTPELAEITQTWIDGLLENCGDMSVAMHDPEVDVDTQPNVFILSPGQTPTCDVIASSPVGLDAVAIAVSVEGLDGVIFSPALLHRAFSGGMTSWADPELQELNPEIELTDSPVVLRASTRAQDLSALNDWMTRVDPAGWPAAPSGLIADPAFDAETLTLDLETEGMLAVVPAATATNNSLQTIGIQTEQDTEPVFATVESVISAGTQMVASTEGSNVTATLDAKLPPIPAAGNDVASLPWQAVNQFTINVCSGANEMAGRAFARYALRLDSQGAMTTFGFTETPEQVRLVAVNAVSQGLPEPSIPPSDAPEEVVTEEPLEEATDMPEEELLEEDAEEVTDAATPEPTS</sequence>
<reference evidence="2" key="1">
    <citation type="submission" date="2014-06" db="EMBL/GenBank/DDBJ databases">
        <title>Key roles for freshwater Actinobacteria revealed by deep metagenomic sequencing.</title>
        <authorList>
            <person name="Ghai R."/>
            <person name="Mizuno C.M."/>
            <person name="Picazo A."/>
            <person name="Camacho A."/>
            <person name="Rodriguez-Valera F."/>
        </authorList>
    </citation>
    <scope>NUCLEOTIDE SEQUENCE</scope>
</reference>
<evidence type="ECO:0000256" key="1">
    <source>
        <dbReference type="SAM" id="MobiDB-lite"/>
    </source>
</evidence>
<dbReference type="AlphaFoldDB" id="A0A094QAB7"/>
<feature type="region of interest" description="Disordered" evidence="1">
    <location>
        <begin position="345"/>
        <end position="394"/>
    </location>
</feature>
<feature type="compositionally biased region" description="Acidic residues" evidence="1">
    <location>
        <begin position="355"/>
        <end position="385"/>
    </location>
</feature>
<protein>
    <submittedName>
        <fullName evidence="2">Uncharacterized protein</fullName>
    </submittedName>
</protein>
<dbReference type="SUPFAM" id="SSF53850">
    <property type="entry name" value="Periplasmic binding protein-like II"/>
    <property type="match status" value="1"/>
</dbReference>
<comment type="caution">
    <text evidence="2">The sequence shown here is derived from an EMBL/GenBank/DDBJ whole genome shotgun (WGS) entry which is preliminary data.</text>
</comment>